<name>A0A517TRG6_9BACT</name>
<proteinExistence type="predicted"/>
<reference evidence="1 2" key="1">
    <citation type="submission" date="2019-02" db="EMBL/GenBank/DDBJ databases">
        <title>Deep-cultivation of Planctomycetes and their phenomic and genomic characterization uncovers novel biology.</title>
        <authorList>
            <person name="Wiegand S."/>
            <person name="Jogler M."/>
            <person name="Boedeker C."/>
            <person name="Pinto D."/>
            <person name="Vollmers J."/>
            <person name="Rivas-Marin E."/>
            <person name="Kohn T."/>
            <person name="Peeters S.H."/>
            <person name="Heuer A."/>
            <person name="Rast P."/>
            <person name="Oberbeckmann S."/>
            <person name="Bunk B."/>
            <person name="Jeske O."/>
            <person name="Meyerdierks A."/>
            <person name="Storesund J.E."/>
            <person name="Kallscheuer N."/>
            <person name="Luecker S."/>
            <person name="Lage O.M."/>
            <person name="Pohl T."/>
            <person name="Merkel B.J."/>
            <person name="Hornburger P."/>
            <person name="Mueller R.-W."/>
            <person name="Bruemmer F."/>
            <person name="Labrenz M."/>
            <person name="Spormann A.M."/>
            <person name="Op den Camp H."/>
            <person name="Overmann J."/>
            <person name="Amann R."/>
            <person name="Jetten M.S.M."/>
            <person name="Mascher T."/>
            <person name="Medema M.H."/>
            <person name="Devos D.P."/>
            <person name="Kaster A.-K."/>
            <person name="Ovreas L."/>
            <person name="Rohde M."/>
            <person name="Galperin M.Y."/>
            <person name="Jogler C."/>
        </authorList>
    </citation>
    <scope>NUCLEOTIDE SEQUENCE [LARGE SCALE GENOMIC DNA]</scope>
    <source>
        <strain evidence="1 2">I41</strain>
    </source>
</reference>
<dbReference type="EMBL" id="CP036339">
    <property type="protein sequence ID" value="QDT70973.1"/>
    <property type="molecule type" value="Genomic_DNA"/>
</dbReference>
<sequence>MSSLFLQTGKPNEPIGPSLVSYPATNARIGTQHNVAMSYSPLNILGASETISECTRPPAKYPKACECLAKYREELLIVNDFLA</sequence>
<keyword evidence="2" id="KW-1185">Reference proteome</keyword>
<dbReference type="AlphaFoldDB" id="A0A517TRG6"/>
<evidence type="ECO:0000313" key="2">
    <source>
        <dbReference type="Proteomes" id="UP000317909"/>
    </source>
</evidence>
<dbReference type="RefSeq" id="WP_145429984.1">
    <property type="nucleotide sequence ID" value="NZ_CP036339.1"/>
</dbReference>
<dbReference type="OrthoDB" id="9779930at2"/>
<gene>
    <name evidence="1" type="ORF">I41_01280</name>
</gene>
<dbReference type="KEGG" id="llh:I41_01280"/>
<evidence type="ECO:0000313" key="1">
    <source>
        <dbReference type="EMBL" id="QDT70973.1"/>
    </source>
</evidence>
<accession>A0A517TRG6</accession>
<protein>
    <submittedName>
        <fullName evidence="1">Uncharacterized protein</fullName>
    </submittedName>
</protein>
<dbReference type="Proteomes" id="UP000317909">
    <property type="component" value="Chromosome"/>
</dbReference>
<organism evidence="1 2">
    <name type="scientific">Lacipirellula limnantheis</name>
    <dbReference type="NCBI Taxonomy" id="2528024"/>
    <lineage>
        <taxon>Bacteria</taxon>
        <taxon>Pseudomonadati</taxon>
        <taxon>Planctomycetota</taxon>
        <taxon>Planctomycetia</taxon>
        <taxon>Pirellulales</taxon>
        <taxon>Lacipirellulaceae</taxon>
        <taxon>Lacipirellula</taxon>
    </lineage>
</organism>